<dbReference type="PANTHER" id="PTHR21256:SF2">
    <property type="entry name" value="HISTIDINE BIOSYNTHESIS TRIFUNCTIONAL PROTEIN"/>
    <property type="match status" value="1"/>
</dbReference>
<dbReference type="Gene3D" id="3.40.50.1980">
    <property type="entry name" value="Nitrogenase molybdenum iron protein domain"/>
    <property type="match status" value="2"/>
</dbReference>
<dbReference type="PRINTS" id="PR00083">
    <property type="entry name" value="HOLDHDRGNASE"/>
</dbReference>
<dbReference type="InterPro" id="IPR016161">
    <property type="entry name" value="Ald_DH/histidinol_DH"/>
</dbReference>
<comment type="cofactor">
    <cofactor evidence="1">
        <name>Zn(2+)</name>
        <dbReference type="ChEBI" id="CHEBI:29105"/>
    </cofactor>
</comment>
<sequence length="228" mass="24442">AGPGNAFVIEAKRQLFGKVGIDLLPGPSEVMVIADASANPEWVAADVVTQAEHGSGKEKVYLVALDADVHRKVCVAIDALLARCAKGARLREIMEAGFCSVLASSADDAAAVANFIAPEHLEIQTKRKVMKKLSQEITTAGAMLLGHYSPAALGDFIAGPSHTLPTSRTGRFLSGLQTSDFMRRTSLVQYDEKSLRKAAPVVEAFSKMEQLEVHGLSVAVRLEDREKD</sequence>
<dbReference type="Gene3D" id="1.20.5.1300">
    <property type="match status" value="1"/>
</dbReference>
<dbReference type="InterPro" id="IPR012131">
    <property type="entry name" value="Hstdl_DH"/>
</dbReference>
<organism evidence="6 7">
    <name type="scientific">Candidatus Spyradosoma merdigallinarum</name>
    <dbReference type="NCBI Taxonomy" id="2840950"/>
    <lineage>
        <taxon>Bacteria</taxon>
        <taxon>Pseudomonadati</taxon>
        <taxon>Verrucomicrobiota</taxon>
        <taxon>Opitutia</taxon>
        <taxon>Opitutia incertae sedis</taxon>
        <taxon>Candidatus Spyradosoma</taxon>
    </lineage>
</organism>
<dbReference type="AlphaFoldDB" id="A0A9D1T239"/>
<evidence type="ECO:0000313" key="7">
    <source>
        <dbReference type="Proteomes" id="UP000886812"/>
    </source>
</evidence>
<dbReference type="FunFam" id="3.40.50.1980:FF:000001">
    <property type="entry name" value="Histidinol dehydrogenase"/>
    <property type="match status" value="1"/>
</dbReference>
<comment type="similarity">
    <text evidence="5">Belongs to the histidinol dehydrogenase family.</text>
</comment>
<comment type="caution">
    <text evidence="6">The sequence shown here is derived from an EMBL/GenBank/DDBJ whole genome shotgun (WGS) entry which is preliminary data.</text>
</comment>
<dbReference type="GO" id="GO:0000105">
    <property type="term" value="P:L-histidine biosynthetic process"/>
    <property type="evidence" value="ECO:0007669"/>
    <property type="project" value="UniProtKB-ARBA"/>
</dbReference>
<evidence type="ECO:0000256" key="3">
    <source>
        <dbReference type="ARBA" id="ARBA00022833"/>
    </source>
</evidence>
<reference evidence="6" key="1">
    <citation type="submission" date="2020-10" db="EMBL/GenBank/DDBJ databases">
        <authorList>
            <person name="Gilroy R."/>
        </authorList>
    </citation>
    <scope>NUCLEOTIDE SEQUENCE</scope>
    <source>
        <strain evidence="6">10669</strain>
    </source>
</reference>
<dbReference type="GO" id="GO:0051287">
    <property type="term" value="F:NAD binding"/>
    <property type="evidence" value="ECO:0007669"/>
    <property type="project" value="InterPro"/>
</dbReference>
<evidence type="ECO:0000256" key="4">
    <source>
        <dbReference type="ARBA" id="ARBA00023002"/>
    </source>
</evidence>
<dbReference type="GO" id="GO:0004399">
    <property type="term" value="F:histidinol dehydrogenase activity"/>
    <property type="evidence" value="ECO:0007669"/>
    <property type="project" value="TreeGrafter"/>
</dbReference>
<keyword evidence="2" id="KW-0479">Metal-binding</keyword>
<evidence type="ECO:0000256" key="2">
    <source>
        <dbReference type="ARBA" id="ARBA00022723"/>
    </source>
</evidence>
<name>A0A9D1T239_9BACT</name>
<dbReference type="PANTHER" id="PTHR21256">
    <property type="entry name" value="HISTIDINOL DEHYDROGENASE HDH"/>
    <property type="match status" value="1"/>
</dbReference>
<dbReference type="GO" id="GO:0005829">
    <property type="term" value="C:cytosol"/>
    <property type="evidence" value="ECO:0007669"/>
    <property type="project" value="TreeGrafter"/>
</dbReference>
<reference evidence="6" key="2">
    <citation type="journal article" date="2021" name="PeerJ">
        <title>Extensive microbial diversity within the chicken gut microbiome revealed by metagenomics and culture.</title>
        <authorList>
            <person name="Gilroy R."/>
            <person name="Ravi A."/>
            <person name="Getino M."/>
            <person name="Pursley I."/>
            <person name="Horton D.L."/>
            <person name="Alikhan N.F."/>
            <person name="Baker D."/>
            <person name="Gharbi K."/>
            <person name="Hall N."/>
            <person name="Watson M."/>
            <person name="Adriaenssens E.M."/>
            <person name="Foster-Nyarko E."/>
            <person name="Jarju S."/>
            <person name="Secka A."/>
            <person name="Antonio M."/>
            <person name="Oren A."/>
            <person name="Chaudhuri R.R."/>
            <person name="La Ragione R."/>
            <person name="Hildebrand F."/>
            <person name="Pallen M.J."/>
        </authorList>
    </citation>
    <scope>NUCLEOTIDE SEQUENCE</scope>
    <source>
        <strain evidence="6">10669</strain>
    </source>
</reference>
<proteinExistence type="inferred from homology"/>
<evidence type="ECO:0000313" key="6">
    <source>
        <dbReference type="EMBL" id="HIV04782.1"/>
    </source>
</evidence>
<keyword evidence="4" id="KW-0560">Oxidoreductase</keyword>
<evidence type="ECO:0000256" key="1">
    <source>
        <dbReference type="ARBA" id="ARBA00001947"/>
    </source>
</evidence>
<dbReference type="SUPFAM" id="SSF53720">
    <property type="entry name" value="ALDH-like"/>
    <property type="match status" value="1"/>
</dbReference>
<dbReference type="Proteomes" id="UP000886812">
    <property type="component" value="Unassembled WGS sequence"/>
</dbReference>
<dbReference type="Pfam" id="PF00815">
    <property type="entry name" value="Histidinol_dh"/>
    <property type="match status" value="1"/>
</dbReference>
<feature type="non-terminal residue" evidence="6">
    <location>
        <position position="1"/>
    </location>
</feature>
<evidence type="ECO:0000256" key="5">
    <source>
        <dbReference type="RuleBase" id="RU004175"/>
    </source>
</evidence>
<dbReference type="GO" id="GO:0046872">
    <property type="term" value="F:metal ion binding"/>
    <property type="evidence" value="ECO:0007669"/>
    <property type="project" value="UniProtKB-KW"/>
</dbReference>
<accession>A0A9D1T239</accession>
<gene>
    <name evidence="6" type="ORF">IAC75_06525</name>
</gene>
<keyword evidence="3" id="KW-0862">Zinc</keyword>
<dbReference type="EMBL" id="DVOG01000174">
    <property type="protein sequence ID" value="HIV04782.1"/>
    <property type="molecule type" value="Genomic_DNA"/>
</dbReference>
<protein>
    <submittedName>
        <fullName evidence="6">Histidinol dehydrogenase</fullName>
    </submittedName>
</protein>